<dbReference type="InterPro" id="IPR013320">
    <property type="entry name" value="ConA-like_dom_sf"/>
</dbReference>
<dbReference type="InterPro" id="IPR050834">
    <property type="entry name" value="Glycosyltransf_2"/>
</dbReference>
<feature type="chain" id="PRO_5022893553" description="LamG-like jellyroll fold domain-containing protein" evidence="4">
    <location>
        <begin position="25"/>
        <end position="818"/>
    </location>
</feature>
<dbReference type="Proteomes" id="UP000316726">
    <property type="component" value="Chromosome 7"/>
</dbReference>
<protein>
    <recommendedName>
        <fullName evidence="5">LamG-like jellyroll fold domain-containing protein</fullName>
    </recommendedName>
</protein>
<dbReference type="InterPro" id="IPR006558">
    <property type="entry name" value="LamG-like"/>
</dbReference>
<dbReference type="AlphaFoldDB" id="A0A5B8MPA3"/>
<dbReference type="Gene3D" id="3.90.550.10">
    <property type="entry name" value="Spore Coat Polysaccharide Biosynthesis Protein SpsA, Chain A"/>
    <property type="match status" value="1"/>
</dbReference>
<evidence type="ECO:0000256" key="1">
    <source>
        <dbReference type="ARBA" id="ARBA00022729"/>
    </source>
</evidence>
<evidence type="ECO:0000256" key="2">
    <source>
        <dbReference type="ARBA" id="ARBA00023157"/>
    </source>
</evidence>
<proteinExistence type="predicted"/>
<feature type="domain" description="LamG-like jellyroll fold" evidence="5">
    <location>
        <begin position="90"/>
        <end position="215"/>
    </location>
</feature>
<dbReference type="SMART" id="SM00560">
    <property type="entry name" value="LamGL"/>
    <property type="match status" value="1"/>
</dbReference>
<evidence type="ECO:0000313" key="7">
    <source>
        <dbReference type="Proteomes" id="UP000316726"/>
    </source>
</evidence>
<evidence type="ECO:0000313" key="6">
    <source>
        <dbReference type="EMBL" id="QDZ22339.1"/>
    </source>
</evidence>
<feature type="region of interest" description="Disordered" evidence="3">
    <location>
        <begin position="795"/>
        <end position="818"/>
    </location>
</feature>
<reference evidence="6 7" key="1">
    <citation type="submission" date="2018-07" db="EMBL/GenBank/DDBJ databases">
        <title>The complete nuclear genome of the prasinophyte Chloropicon primus (CCMP1205).</title>
        <authorList>
            <person name="Pombert J.-F."/>
            <person name="Otis C."/>
            <person name="Turmel M."/>
            <person name="Lemieux C."/>
        </authorList>
    </citation>
    <scope>NUCLEOTIDE SEQUENCE [LARGE SCALE GENOMIC DNA]</scope>
    <source>
        <strain evidence="6 7">CCMP1205</strain>
    </source>
</reference>
<dbReference type="PROSITE" id="PS51257">
    <property type="entry name" value="PROKAR_LIPOPROTEIN"/>
    <property type="match status" value="1"/>
</dbReference>
<keyword evidence="2" id="KW-1015">Disulfide bond</keyword>
<keyword evidence="7" id="KW-1185">Reference proteome</keyword>
<dbReference type="SUPFAM" id="SSF49899">
    <property type="entry name" value="Concanavalin A-like lectins/glucanases"/>
    <property type="match status" value="1"/>
</dbReference>
<dbReference type="Gene3D" id="2.60.120.200">
    <property type="match status" value="1"/>
</dbReference>
<dbReference type="PANTHER" id="PTHR43685:SF2">
    <property type="entry name" value="GLYCOSYLTRANSFERASE 2-LIKE DOMAIN-CONTAINING PROTEIN"/>
    <property type="match status" value="1"/>
</dbReference>
<accession>A0A5B8MPA3</accession>
<evidence type="ECO:0000256" key="4">
    <source>
        <dbReference type="SAM" id="SignalP"/>
    </source>
</evidence>
<feature type="signal peptide" evidence="4">
    <location>
        <begin position="1"/>
        <end position="24"/>
    </location>
</feature>
<dbReference type="STRING" id="1764295.A0A5B8MPA3"/>
<dbReference type="CDD" id="cd00761">
    <property type="entry name" value="Glyco_tranf_GTA_type"/>
    <property type="match status" value="1"/>
</dbReference>
<dbReference type="SUPFAM" id="SSF53448">
    <property type="entry name" value="Nucleotide-diphospho-sugar transferases"/>
    <property type="match status" value="1"/>
</dbReference>
<dbReference type="EMBL" id="CP031040">
    <property type="protein sequence ID" value="QDZ22339.1"/>
    <property type="molecule type" value="Genomic_DNA"/>
</dbReference>
<dbReference type="OrthoDB" id="3784at2759"/>
<dbReference type="InterPro" id="IPR029044">
    <property type="entry name" value="Nucleotide-diphossugar_trans"/>
</dbReference>
<name>A0A5B8MPA3_9CHLO</name>
<evidence type="ECO:0000259" key="5">
    <source>
        <dbReference type="SMART" id="SM00560"/>
    </source>
</evidence>
<dbReference type="Pfam" id="PF13385">
    <property type="entry name" value="Laminin_G_3"/>
    <property type="match status" value="1"/>
</dbReference>
<organism evidence="6 7">
    <name type="scientific">Chloropicon primus</name>
    <dbReference type="NCBI Taxonomy" id="1764295"/>
    <lineage>
        <taxon>Eukaryota</taxon>
        <taxon>Viridiplantae</taxon>
        <taxon>Chlorophyta</taxon>
        <taxon>Chloropicophyceae</taxon>
        <taxon>Chloropicales</taxon>
        <taxon>Chloropicaceae</taxon>
        <taxon>Chloropicon</taxon>
    </lineage>
</organism>
<evidence type="ECO:0000256" key="3">
    <source>
        <dbReference type="SAM" id="MobiDB-lite"/>
    </source>
</evidence>
<dbReference type="Pfam" id="PF00535">
    <property type="entry name" value="Glycos_transf_2"/>
    <property type="match status" value="1"/>
</dbReference>
<dbReference type="PANTHER" id="PTHR43685">
    <property type="entry name" value="GLYCOSYLTRANSFERASE"/>
    <property type="match status" value="1"/>
</dbReference>
<gene>
    <name evidence="6" type="ORF">A3770_07p48570</name>
</gene>
<dbReference type="InterPro" id="IPR001173">
    <property type="entry name" value="Glyco_trans_2-like"/>
</dbReference>
<feature type="compositionally biased region" description="Gly residues" evidence="3">
    <location>
        <begin position="799"/>
        <end position="808"/>
    </location>
</feature>
<keyword evidence="1 4" id="KW-0732">Signal</keyword>
<sequence length="818" mass="90565">MKALGRREITLTIWVVILLGGCLCEGKDDDIKVLDGDLLGRGGTGERYTTTSRVKDEEGFLAAGVGKSGLSFDGRNDFALVREFKNLPRTRITVAAWIKVARHKSYSRILSHEWISWGWNLYCDGAGLVRFGIGQDNKDFAAGRIIFKDKWHYVVGRYDGEYLQAFVDGLPGAKTSLPNAVMDDTGFLSIAGAEYDPFPGQIDEVRIYNVSLSDEDIMRSMVRQPKGDEEGLVAYYKMDEAGGEVLHDETRFKNHARLGKGKRRPLWIQSEAPVSIPCVRAGETVPLILEGASSGRDPPKAFVTSLPHESVGVLHQVNDQGITKPITSVPVEVHAGDGRILFTASGGAPGVDEPRCAAFKYQVHDGKASSAPGTIAVDVVPAHATCDASERAWVETSSRCWRARTEMEHVRPRVLPPTVSIVIPLYNQADLLKETVQSILNQTFTDWEVIIVNDGSTDDGRSVASAKEVILANNRGDFGGLKRRIRLVEKPNGGLADARNAGIQAASGEWIFPLDSDDLIGYDFLERAVALAKGKERRCNLVISDLKGFGAWEYAWHVPEYSARDLKYSNMFHCSALFHKSLWQAVPRGYPIETLFGYEDWAFWIFAEELLDGGISPCYIHEELFFYRIRPNSMHQSLLKNQEYSIASLRMLHPNLFPSELILSSHDKFLGINSQQVASSSPKARSGSVPVKVLDTVEDKVRKFPWSSTLHTVKGLLLEGKDQLREAMDEYILADHLSGPDDWQPKWRLGLVQQRLGLYVAGNETLSGLAAKFEGVSEMYRDLAHLSEQQVPRGSLRVVGGGRGGGREALGNLPHDEL</sequence>